<evidence type="ECO:0000256" key="4">
    <source>
        <dbReference type="ARBA" id="ARBA00022692"/>
    </source>
</evidence>
<evidence type="ECO:0000256" key="12">
    <source>
        <dbReference type="ARBA" id="ARBA00041185"/>
    </source>
</evidence>
<accession>E7N1S8</accession>
<evidence type="ECO:0000256" key="6">
    <source>
        <dbReference type="ARBA" id="ARBA00022984"/>
    </source>
</evidence>
<feature type="transmembrane region" description="Helical" evidence="18">
    <location>
        <begin position="279"/>
        <end position="299"/>
    </location>
</feature>
<keyword evidence="2" id="KW-0328">Glycosyltransferase</keyword>
<protein>
    <recommendedName>
        <fullName evidence="12">Probable peptidoglycan glycosyltransferase FtsW</fullName>
        <ecNumber evidence="14">2.4.99.28</ecNumber>
    </recommendedName>
    <alternativeName>
        <fullName evidence="13">Cell division protein FtsW</fullName>
    </alternativeName>
    <alternativeName>
        <fullName evidence="10">Cell wall polymerase</fullName>
    </alternativeName>
    <alternativeName>
        <fullName evidence="9">Peptidoglycan polymerase</fullName>
    </alternativeName>
</protein>
<keyword evidence="20" id="KW-1185">Reference proteome</keyword>
<evidence type="ECO:0000256" key="3">
    <source>
        <dbReference type="ARBA" id="ARBA00022679"/>
    </source>
</evidence>
<dbReference type="GO" id="GO:0015648">
    <property type="term" value="F:lipid-linked peptidoglycan transporter activity"/>
    <property type="evidence" value="ECO:0007669"/>
    <property type="project" value="TreeGrafter"/>
</dbReference>
<feature type="transmembrane region" description="Helical" evidence="18">
    <location>
        <begin position="311"/>
        <end position="338"/>
    </location>
</feature>
<feature type="region of interest" description="Disordered" evidence="17">
    <location>
        <begin position="370"/>
        <end position="398"/>
    </location>
</feature>
<dbReference type="PROSITE" id="PS00428">
    <property type="entry name" value="FTSW_RODA_SPOVE"/>
    <property type="match status" value="1"/>
</dbReference>
<dbReference type="Proteomes" id="UP000004633">
    <property type="component" value="Unassembled WGS sequence"/>
</dbReference>
<feature type="transmembrane region" description="Helical" evidence="18">
    <location>
        <begin position="195"/>
        <end position="213"/>
    </location>
</feature>
<dbReference type="InterPro" id="IPR018365">
    <property type="entry name" value="Cell_cycle_FtsW-rel_CS"/>
</dbReference>
<dbReference type="GO" id="GO:0051301">
    <property type="term" value="P:cell division"/>
    <property type="evidence" value="ECO:0007669"/>
    <property type="project" value="InterPro"/>
</dbReference>
<evidence type="ECO:0000256" key="10">
    <source>
        <dbReference type="ARBA" id="ARBA00033270"/>
    </source>
</evidence>
<keyword evidence="7 18" id="KW-1133">Transmembrane helix</keyword>
<evidence type="ECO:0000313" key="19">
    <source>
        <dbReference type="EMBL" id="EFW29710.1"/>
    </source>
</evidence>
<dbReference type="Pfam" id="PF01098">
    <property type="entry name" value="FTSW_RODA_SPOVE"/>
    <property type="match status" value="1"/>
</dbReference>
<evidence type="ECO:0000256" key="2">
    <source>
        <dbReference type="ARBA" id="ARBA00022676"/>
    </source>
</evidence>
<name>E7N1S8_9FIRM</name>
<comment type="similarity">
    <text evidence="11">Belongs to the SEDS family. FtsW subfamily.</text>
</comment>
<dbReference type="PANTHER" id="PTHR30474">
    <property type="entry name" value="CELL CYCLE PROTEIN"/>
    <property type="match status" value="1"/>
</dbReference>
<comment type="caution">
    <text evidence="19">The sequence shown here is derived from an EMBL/GenBank/DDBJ whole genome shotgun (WGS) entry which is preliminary data.</text>
</comment>
<feature type="transmembrane region" description="Helical" evidence="18">
    <location>
        <begin position="147"/>
        <end position="163"/>
    </location>
</feature>
<comment type="subcellular location">
    <subcellularLocation>
        <location evidence="1">Membrane</location>
        <topology evidence="1">Multi-pass membrane protein</topology>
    </subcellularLocation>
</comment>
<feature type="transmembrane region" description="Helical" evidence="18">
    <location>
        <begin position="77"/>
        <end position="98"/>
    </location>
</feature>
<dbReference type="EC" id="2.4.99.28" evidence="14"/>
<keyword evidence="5" id="KW-0133">Cell shape</keyword>
<evidence type="ECO:0000256" key="16">
    <source>
        <dbReference type="ARBA" id="ARBA00049966"/>
    </source>
</evidence>
<keyword evidence="4 18" id="KW-0812">Transmembrane</keyword>
<dbReference type="InterPro" id="IPR001182">
    <property type="entry name" value="FtsW/RodA"/>
</dbReference>
<keyword evidence="6" id="KW-0573">Peptidoglycan synthesis</keyword>
<dbReference type="EMBL" id="AECV01000016">
    <property type="protein sequence ID" value="EFW29710.1"/>
    <property type="molecule type" value="Genomic_DNA"/>
</dbReference>
<dbReference type="GO" id="GO:0032153">
    <property type="term" value="C:cell division site"/>
    <property type="evidence" value="ECO:0007669"/>
    <property type="project" value="TreeGrafter"/>
</dbReference>
<reference evidence="19 20" key="1">
    <citation type="submission" date="2010-08" db="EMBL/GenBank/DDBJ databases">
        <authorList>
            <person name="Weinstock G."/>
            <person name="Sodergren E."/>
            <person name="Clifton S."/>
            <person name="Fulton L."/>
            <person name="Fulton B."/>
            <person name="Courtney L."/>
            <person name="Fronick C."/>
            <person name="Harrison M."/>
            <person name="Strong C."/>
            <person name="Farmer C."/>
            <person name="Delahaunty K."/>
            <person name="Markovic C."/>
            <person name="Hall O."/>
            <person name="Minx P."/>
            <person name="Tomlinson C."/>
            <person name="Mitreva M."/>
            <person name="Hou S."/>
            <person name="Chen J."/>
            <person name="Wollam A."/>
            <person name="Pepin K.H."/>
            <person name="Johnson M."/>
            <person name="Bhonagiri V."/>
            <person name="Zhang X."/>
            <person name="Suruliraj S."/>
            <person name="Warren W."/>
            <person name="Chinwalla A."/>
            <person name="Mardis E.R."/>
            <person name="Wilson R.K."/>
        </authorList>
    </citation>
    <scope>NUCLEOTIDE SEQUENCE [LARGE SCALE GENOMIC DNA]</scope>
    <source>
        <strain evidence="19 20">F0399</strain>
    </source>
</reference>
<feature type="transmembrane region" description="Helical" evidence="18">
    <location>
        <begin position="169"/>
        <end position="188"/>
    </location>
</feature>
<dbReference type="HOGENOM" id="CLU_029243_0_1_9"/>
<dbReference type="STRING" id="749551.HMPREF9555_00938"/>
<keyword evidence="8 18" id="KW-0472">Membrane</keyword>
<evidence type="ECO:0000256" key="1">
    <source>
        <dbReference type="ARBA" id="ARBA00004141"/>
    </source>
</evidence>
<proteinExistence type="inferred from homology"/>
<dbReference type="AlphaFoldDB" id="E7N1S8"/>
<evidence type="ECO:0000256" key="11">
    <source>
        <dbReference type="ARBA" id="ARBA00038053"/>
    </source>
</evidence>
<comment type="catalytic activity">
    <reaction evidence="15">
        <text>[GlcNAc-(1-&gt;4)-Mur2Ac(oyl-L-Ala-gamma-D-Glu-L-Lys-D-Ala-D-Ala)](n)-di-trans,octa-cis-undecaprenyl diphosphate + beta-D-GlcNAc-(1-&gt;4)-Mur2Ac(oyl-L-Ala-gamma-D-Glu-L-Lys-D-Ala-D-Ala)-di-trans,octa-cis-undecaprenyl diphosphate = [GlcNAc-(1-&gt;4)-Mur2Ac(oyl-L-Ala-gamma-D-Glu-L-Lys-D-Ala-D-Ala)](n+1)-di-trans,octa-cis-undecaprenyl diphosphate + di-trans,octa-cis-undecaprenyl diphosphate + H(+)</text>
        <dbReference type="Rhea" id="RHEA:23708"/>
        <dbReference type="Rhea" id="RHEA-COMP:9602"/>
        <dbReference type="Rhea" id="RHEA-COMP:9603"/>
        <dbReference type="ChEBI" id="CHEBI:15378"/>
        <dbReference type="ChEBI" id="CHEBI:58405"/>
        <dbReference type="ChEBI" id="CHEBI:60033"/>
        <dbReference type="ChEBI" id="CHEBI:78435"/>
        <dbReference type="EC" id="2.4.99.28"/>
    </reaction>
</comment>
<dbReference type="GO" id="GO:0008360">
    <property type="term" value="P:regulation of cell shape"/>
    <property type="evidence" value="ECO:0007669"/>
    <property type="project" value="UniProtKB-KW"/>
</dbReference>
<dbReference type="GO" id="GO:0009252">
    <property type="term" value="P:peptidoglycan biosynthetic process"/>
    <property type="evidence" value="ECO:0007669"/>
    <property type="project" value="UniProtKB-KW"/>
</dbReference>
<comment type="function">
    <text evidence="16">Peptidoglycan polymerase that is essential for cell division.</text>
</comment>
<dbReference type="PANTHER" id="PTHR30474:SF2">
    <property type="entry name" value="PEPTIDOGLYCAN GLYCOSYLTRANSFERASE FTSW-RELATED"/>
    <property type="match status" value="1"/>
</dbReference>
<evidence type="ECO:0000256" key="15">
    <source>
        <dbReference type="ARBA" id="ARBA00049902"/>
    </source>
</evidence>
<keyword evidence="3" id="KW-0808">Transferase</keyword>
<evidence type="ECO:0000256" key="7">
    <source>
        <dbReference type="ARBA" id="ARBA00022989"/>
    </source>
</evidence>
<feature type="transmembrane region" description="Helical" evidence="18">
    <location>
        <begin position="118"/>
        <end position="135"/>
    </location>
</feature>
<evidence type="ECO:0000313" key="20">
    <source>
        <dbReference type="Proteomes" id="UP000004633"/>
    </source>
</evidence>
<evidence type="ECO:0000256" key="8">
    <source>
        <dbReference type="ARBA" id="ARBA00023136"/>
    </source>
</evidence>
<evidence type="ECO:0000256" key="9">
    <source>
        <dbReference type="ARBA" id="ARBA00032370"/>
    </source>
</evidence>
<evidence type="ECO:0000256" key="14">
    <source>
        <dbReference type="ARBA" id="ARBA00044770"/>
    </source>
</evidence>
<dbReference type="GO" id="GO:0005886">
    <property type="term" value="C:plasma membrane"/>
    <property type="evidence" value="ECO:0007669"/>
    <property type="project" value="TreeGrafter"/>
</dbReference>
<gene>
    <name evidence="19" type="ORF">HMPREF9555_00938</name>
</gene>
<feature type="compositionally biased region" description="Basic and acidic residues" evidence="17">
    <location>
        <begin position="370"/>
        <end position="391"/>
    </location>
</feature>
<sequence>MRTRYTLFKSDSEPIVIIMGILLVVGLVNVFSSSYVLAAMDFENPYFFLGRHALWSFFGIIACVICRKVDYRKWRGLMFVGLGVTLFLLVAVLFVGTTVNGAQRWISLGPLSFQPAEFAKLMAVLMGAFSISSVLSKEDFYIAEDWPRVVVPFGAILVMAFLVYREPDFGTACIVFGVPLLMAIVLLVRPRFWSLIGLVGGAVALGIGALQPYRMKRILVWIDPWSDARDAGYQMVQSLSTIGSGGIFGMGFGDGVSKYEYLPEAHTDFAFAIFSQEHGFLGVLLIFFFIGVLLIYCLRVAARAKDVFGQVLALGIVFLVLGQALANLAMVAGVLPVVGVPLPFISYGGSSLVVTMAGMGMLLGIADRNDRASDGDAPQRRGAEEEAEERRRRMHVVR</sequence>
<organism evidence="19 20">
    <name type="scientific">Selenomonas artemidis F0399</name>
    <dbReference type="NCBI Taxonomy" id="749551"/>
    <lineage>
        <taxon>Bacteria</taxon>
        <taxon>Bacillati</taxon>
        <taxon>Bacillota</taxon>
        <taxon>Negativicutes</taxon>
        <taxon>Selenomonadales</taxon>
        <taxon>Selenomonadaceae</taxon>
        <taxon>Selenomonas</taxon>
    </lineage>
</organism>
<feature type="transmembrane region" description="Helical" evidence="18">
    <location>
        <begin position="15"/>
        <end position="40"/>
    </location>
</feature>
<evidence type="ECO:0000256" key="18">
    <source>
        <dbReference type="SAM" id="Phobius"/>
    </source>
</evidence>
<dbReference type="RefSeq" id="WP_009349609.1">
    <property type="nucleotide sequence ID" value="NZ_GL638136.1"/>
</dbReference>
<evidence type="ECO:0000256" key="13">
    <source>
        <dbReference type="ARBA" id="ARBA00041418"/>
    </source>
</evidence>
<evidence type="ECO:0000256" key="5">
    <source>
        <dbReference type="ARBA" id="ARBA00022960"/>
    </source>
</evidence>
<evidence type="ECO:0000256" key="17">
    <source>
        <dbReference type="SAM" id="MobiDB-lite"/>
    </source>
</evidence>
<feature type="transmembrane region" description="Helical" evidence="18">
    <location>
        <begin position="344"/>
        <end position="365"/>
    </location>
</feature>
<dbReference type="GO" id="GO:0008955">
    <property type="term" value="F:peptidoglycan glycosyltransferase activity"/>
    <property type="evidence" value="ECO:0007669"/>
    <property type="project" value="UniProtKB-EC"/>
</dbReference>
<feature type="transmembrane region" description="Helical" evidence="18">
    <location>
        <begin position="46"/>
        <end position="65"/>
    </location>
</feature>